<accession>A0A4R2FGD1</accession>
<keyword evidence="4" id="KW-0808">Transferase</keyword>
<feature type="domain" description="PAC" evidence="11">
    <location>
        <begin position="98"/>
        <end position="150"/>
    </location>
</feature>
<dbReference type="SUPFAM" id="SSF55785">
    <property type="entry name" value="PYP-like sensor domain (PAS domain)"/>
    <property type="match status" value="2"/>
</dbReference>
<dbReference type="InterPro" id="IPR000014">
    <property type="entry name" value="PAS"/>
</dbReference>
<feature type="domain" description="PAS" evidence="10">
    <location>
        <begin position="23"/>
        <end position="81"/>
    </location>
</feature>
<dbReference type="SMART" id="SM00086">
    <property type="entry name" value="PAC"/>
    <property type="match status" value="2"/>
</dbReference>
<dbReference type="GO" id="GO:0016020">
    <property type="term" value="C:membrane"/>
    <property type="evidence" value="ECO:0007669"/>
    <property type="project" value="InterPro"/>
</dbReference>
<dbReference type="CDD" id="cd16917">
    <property type="entry name" value="HATPase_UhpB-NarQ-NarX-like"/>
    <property type="match status" value="1"/>
</dbReference>
<dbReference type="Pfam" id="PF13426">
    <property type="entry name" value="PAS_9"/>
    <property type="match status" value="1"/>
</dbReference>
<keyword evidence="8" id="KW-0902">Two-component regulatory system</keyword>
<dbReference type="SMART" id="SM00387">
    <property type="entry name" value="HATPase_c"/>
    <property type="match status" value="1"/>
</dbReference>
<keyword evidence="3" id="KW-0597">Phosphoprotein</keyword>
<dbReference type="PROSITE" id="PS50109">
    <property type="entry name" value="HIS_KIN"/>
    <property type="match status" value="1"/>
</dbReference>
<evidence type="ECO:0000256" key="1">
    <source>
        <dbReference type="ARBA" id="ARBA00000085"/>
    </source>
</evidence>
<dbReference type="InterPro" id="IPR035965">
    <property type="entry name" value="PAS-like_dom_sf"/>
</dbReference>
<sequence length="478" mass="53763">MSILASSYHEGPLLDKYNNLLISHERYRAMFDNIPLAYMSMNENAAIIDFNNAFSELTGYSCEEVYMKPFSFFLYDKKDIEYHVNVTFPRFKRNGFARNQPWKLKHKSGREIYVIVHGNVRYDTDGRFIQTHCLIVDVTEQRLAREECQRAESKAQLILDVISERVTFHDREHHVLWANKNARSNAAPECMPTQQPCVNELDSCDKCPVNRVFKNHQAAFGEVQNQGRLLQVSAYPVLEENGELSGVVQVARDITEQRDLEHELLRLSTSERRRIGSDLHDGVGQELTGLSFLASAMANQLQSRSDPLSELAGKIVETVGRARQRMYNVLQGLSHVPEGPDGLTRALALLQQSVQELYGVACTFHQPQSVLISDEVISAHLFNIASEAVSNAMKYSQCSQLRIALEQKGHWLLLEVQDNGCGIADVSQRRGAMGLKIMQYRATMMGGELKIATGAQGTCISCEVPLTTASQNGENHEP</sequence>
<evidence type="ECO:0000313" key="12">
    <source>
        <dbReference type="EMBL" id="TCN88989.1"/>
    </source>
</evidence>
<dbReference type="SUPFAM" id="SSF55874">
    <property type="entry name" value="ATPase domain of HSP90 chaperone/DNA topoisomerase II/histidine kinase"/>
    <property type="match status" value="1"/>
</dbReference>
<dbReference type="AlphaFoldDB" id="A0A4R2FGD1"/>
<dbReference type="Pfam" id="PF08448">
    <property type="entry name" value="PAS_4"/>
    <property type="match status" value="1"/>
</dbReference>
<evidence type="ECO:0000256" key="4">
    <source>
        <dbReference type="ARBA" id="ARBA00022679"/>
    </source>
</evidence>
<organism evidence="12 13">
    <name type="scientific">Shewanella fodinae</name>
    <dbReference type="NCBI Taxonomy" id="552357"/>
    <lineage>
        <taxon>Bacteria</taxon>
        <taxon>Pseudomonadati</taxon>
        <taxon>Pseudomonadota</taxon>
        <taxon>Gammaproteobacteria</taxon>
        <taxon>Alteromonadales</taxon>
        <taxon>Shewanellaceae</taxon>
        <taxon>Shewanella</taxon>
    </lineage>
</organism>
<keyword evidence="6" id="KW-0418">Kinase</keyword>
<dbReference type="GO" id="GO:0005524">
    <property type="term" value="F:ATP binding"/>
    <property type="evidence" value="ECO:0007669"/>
    <property type="project" value="UniProtKB-KW"/>
</dbReference>
<gene>
    <name evidence="12" type="ORF">EDC91_103170</name>
</gene>
<dbReference type="Gene3D" id="3.30.565.10">
    <property type="entry name" value="Histidine kinase-like ATPase, C-terminal domain"/>
    <property type="match status" value="1"/>
</dbReference>
<name>A0A4R2FGD1_9GAMM</name>
<dbReference type="CDD" id="cd00130">
    <property type="entry name" value="PAS"/>
    <property type="match status" value="1"/>
</dbReference>
<keyword evidence="13" id="KW-1185">Reference proteome</keyword>
<keyword evidence="7" id="KW-0067">ATP-binding</keyword>
<dbReference type="GO" id="GO:0046983">
    <property type="term" value="F:protein dimerization activity"/>
    <property type="evidence" value="ECO:0007669"/>
    <property type="project" value="InterPro"/>
</dbReference>
<dbReference type="SMART" id="SM00091">
    <property type="entry name" value="PAS"/>
    <property type="match status" value="2"/>
</dbReference>
<dbReference type="InterPro" id="IPR003594">
    <property type="entry name" value="HATPase_dom"/>
</dbReference>
<dbReference type="InterPro" id="IPR036890">
    <property type="entry name" value="HATPase_C_sf"/>
</dbReference>
<dbReference type="Proteomes" id="UP000294832">
    <property type="component" value="Unassembled WGS sequence"/>
</dbReference>
<dbReference type="InterPro" id="IPR005467">
    <property type="entry name" value="His_kinase_dom"/>
</dbReference>
<feature type="domain" description="Histidine kinase" evidence="9">
    <location>
        <begin position="381"/>
        <end position="468"/>
    </location>
</feature>
<feature type="domain" description="PAC" evidence="11">
    <location>
        <begin position="216"/>
        <end position="266"/>
    </location>
</feature>
<dbReference type="InterPro" id="IPR000700">
    <property type="entry name" value="PAS-assoc_C"/>
</dbReference>
<evidence type="ECO:0000256" key="6">
    <source>
        <dbReference type="ARBA" id="ARBA00022777"/>
    </source>
</evidence>
<dbReference type="Pfam" id="PF02518">
    <property type="entry name" value="HATPase_c"/>
    <property type="match status" value="1"/>
</dbReference>
<dbReference type="InterPro" id="IPR050482">
    <property type="entry name" value="Sensor_HK_TwoCompSys"/>
</dbReference>
<dbReference type="NCBIfam" id="TIGR00229">
    <property type="entry name" value="sensory_box"/>
    <property type="match status" value="1"/>
</dbReference>
<dbReference type="PROSITE" id="PS50112">
    <property type="entry name" value="PAS"/>
    <property type="match status" value="1"/>
</dbReference>
<dbReference type="Gene3D" id="3.30.450.20">
    <property type="entry name" value="PAS domain"/>
    <property type="match status" value="2"/>
</dbReference>
<evidence type="ECO:0000256" key="5">
    <source>
        <dbReference type="ARBA" id="ARBA00022741"/>
    </source>
</evidence>
<protein>
    <recommendedName>
        <fullName evidence="2">histidine kinase</fullName>
        <ecNumber evidence="2">2.7.13.3</ecNumber>
    </recommendedName>
</protein>
<evidence type="ECO:0000256" key="2">
    <source>
        <dbReference type="ARBA" id="ARBA00012438"/>
    </source>
</evidence>
<dbReference type="InterPro" id="IPR001610">
    <property type="entry name" value="PAC"/>
</dbReference>
<keyword evidence="5" id="KW-0547">Nucleotide-binding</keyword>
<dbReference type="InterPro" id="IPR011712">
    <property type="entry name" value="Sig_transdc_His_kin_sub3_dim/P"/>
</dbReference>
<proteinExistence type="predicted"/>
<evidence type="ECO:0000256" key="8">
    <source>
        <dbReference type="ARBA" id="ARBA00023012"/>
    </source>
</evidence>
<dbReference type="InterPro" id="IPR013656">
    <property type="entry name" value="PAS_4"/>
</dbReference>
<evidence type="ECO:0000256" key="7">
    <source>
        <dbReference type="ARBA" id="ARBA00022840"/>
    </source>
</evidence>
<evidence type="ECO:0000259" key="10">
    <source>
        <dbReference type="PROSITE" id="PS50112"/>
    </source>
</evidence>
<dbReference type="Gene3D" id="1.20.5.1930">
    <property type="match status" value="1"/>
</dbReference>
<evidence type="ECO:0000259" key="9">
    <source>
        <dbReference type="PROSITE" id="PS50109"/>
    </source>
</evidence>
<dbReference type="OrthoDB" id="9797605at2"/>
<evidence type="ECO:0000259" key="11">
    <source>
        <dbReference type="PROSITE" id="PS50113"/>
    </source>
</evidence>
<evidence type="ECO:0000256" key="3">
    <source>
        <dbReference type="ARBA" id="ARBA00022553"/>
    </source>
</evidence>
<dbReference type="RefSeq" id="WP_133037925.1">
    <property type="nucleotide sequence ID" value="NZ_SLWF01000003.1"/>
</dbReference>
<comment type="caution">
    <text evidence="12">The sequence shown here is derived from an EMBL/GenBank/DDBJ whole genome shotgun (WGS) entry which is preliminary data.</text>
</comment>
<dbReference type="GO" id="GO:0000155">
    <property type="term" value="F:phosphorelay sensor kinase activity"/>
    <property type="evidence" value="ECO:0007669"/>
    <property type="project" value="InterPro"/>
</dbReference>
<dbReference type="EMBL" id="SLWF01000003">
    <property type="protein sequence ID" value="TCN88989.1"/>
    <property type="molecule type" value="Genomic_DNA"/>
</dbReference>
<dbReference type="PROSITE" id="PS50113">
    <property type="entry name" value="PAC"/>
    <property type="match status" value="2"/>
</dbReference>
<dbReference type="EC" id="2.7.13.3" evidence="2"/>
<dbReference type="Pfam" id="PF07730">
    <property type="entry name" value="HisKA_3"/>
    <property type="match status" value="1"/>
</dbReference>
<dbReference type="PANTHER" id="PTHR24421:SF10">
    <property type="entry name" value="NITRATE_NITRITE SENSOR PROTEIN NARQ"/>
    <property type="match status" value="1"/>
</dbReference>
<comment type="catalytic activity">
    <reaction evidence="1">
        <text>ATP + protein L-histidine = ADP + protein N-phospho-L-histidine.</text>
        <dbReference type="EC" id="2.7.13.3"/>
    </reaction>
</comment>
<reference evidence="12 13" key="1">
    <citation type="submission" date="2019-03" db="EMBL/GenBank/DDBJ databases">
        <title>Freshwater and sediment microbial communities from various areas in North America, analyzing microbe dynamics in response to fracking.</title>
        <authorList>
            <person name="Lamendella R."/>
        </authorList>
    </citation>
    <scope>NUCLEOTIDE SEQUENCE [LARGE SCALE GENOMIC DNA]</scope>
    <source>
        <strain evidence="12 13">74A</strain>
    </source>
</reference>
<evidence type="ECO:0000313" key="13">
    <source>
        <dbReference type="Proteomes" id="UP000294832"/>
    </source>
</evidence>
<dbReference type="PANTHER" id="PTHR24421">
    <property type="entry name" value="NITRATE/NITRITE SENSOR PROTEIN NARX-RELATED"/>
    <property type="match status" value="1"/>
</dbReference>